<protein>
    <submittedName>
        <fullName evidence="1">DUF4136 domain-containing protein</fullName>
    </submittedName>
</protein>
<keyword evidence="2" id="KW-1185">Reference proteome</keyword>
<name>A0AC61NB06_9BACT</name>
<dbReference type="EMBL" id="CP081303">
    <property type="protein sequence ID" value="QZE12713.1"/>
    <property type="molecule type" value="Genomic_DNA"/>
</dbReference>
<evidence type="ECO:0000313" key="1">
    <source>
        <dbReference type="EMBL" id="QZE12713.1"/>
    </source>
</evidence>
<reference evidence="1" key="1">
    <citation type="submission" date="2021-08" db="EMBL/GenBank/DDBJ databases">
        <title>Novel anaerobic bacterium isolated from sea squirt in East Sea, Republic of Korea.</title>
        <authorList>
            <person name="Nguyen T.H."/>
            <person name="Li Z."/>
            <person name="Lee Y.-J."/>
            <person name="Ko J."/>
            <person name="Kim S.-G."/>
        </authorList>
    </citation>
    <scope>NUCLEOTIDE SEQUENCE</scope>
    <source>
        <strain evidence="1">KCTC 25031</strain>
    </source>
</reference>
<dbReference type="Proteomes" id="UP000826212">
    <property type="component" value="Chromosome"/>
</dbReference>
<sequence>MKQFKKTWIVALSMVLLPFLFSCEEQGPEYVEDYDLVMTTHDADFEFSTPTYYQIPDTIVHIVPEESFQDPISHQYDERTIEIIKEEMNSLGYVEADESNGATPELMLTVSAMSTTYVGVVNYNWYDYWGWYGWGSYYPWFGPGYTPWYSYYNNYYAYKMGSVIIQMLDMTNADTENKKLPIVWEANISGLLQGSDAYIQSRIEKNIPQAFEQSDYLGKK</sequence>
<proteinExistence type="predicted"/>
<evidence type="ECO:0000313" key="2">
    <source>
        <dbReference type="Proteomes" id="UP000826212"/>
    </source>
</evidence>
<accession>A0AC61NB06</accession>
<gene>
    <name evidence="1" type="ORF">K4L44_08935</name>
</gene>
<organism evidence="1 2">
    <name type="scientific">Halosquirtibacter laminarini</name>
    <dbReference type="NCBI Taxonomy" id="3374600"/>
    <lineage>
        <taxon>Bacteria</taxon>
        <taxon>Pseudomonadati</taxon>
        <taxon>Bacteroidota</taxon>
        <taxon>Bacteroidia</taxon>
        <taxon>Marinilabiliales</taxon>
        <taxon>Prolixibacteraceae</taxon>
        <taxon>Halosquirtibacter</taxon>
    </lineage>
</organism>